<evidence type="ECO:0000256" key="1">
    <source>
        <dbReference type="ARBA" id="ARBA00001933"/>
    </source>
</evidence>
<protein>
    <submittedName>
        <fullName evidence="6">Bifunctional cystathionine gamma-lyase/homocysteine desulfhydrase</fullName>
    </submittedName>
</protein>
<evidence type="ECO:0000313" key="6">
    <source>
        <dbReference type="EMBL" id="AYO31012.1"/>
    </source>
</evidence>
<proteinExistence type="inferred from homology"/>
<dbReference type="Gene3D" id="3.40.640.10">
    <property type="entry name" value="Type I PLP-dependent aspartate aminotransferase-like (Major domain)"/>
    <property type="match status" value="1"/>
</dbReference>
<dbReference type="Gene3D" id="3.90.1150.10">
    <property type="entry name" value="Aspartate Aminotransferase, domain 1"/>
    <property type="match status" value="1"/>
</dbReference>
<evidence type="ECO:0000256" key="5">
    <source>
        <dbReference type="RuleBase" id="RU362118"/>
    </source>
</evidence>
<dbReference type="InterPro" id="IPR000277">
    <property type="entry name" value="Cys/Met-Metab_PyrdxlP-dep_enz"/>
</dbReference>
<dbReference type="GO" id="GO:0003962">
    <property type="term" value="F:cystathionine gamma-synthase activity"/>
    <property type="evidence" value="ECO:0007669"/>
    <property type="project" value="TreeGrafter"/>
</dbReference>
<evidence type="ECO:0000256" key="4">
    <source>
        <dbReference type="PIRSR" id="PIRSR001434-2"/>
    </source>
</evidence>
<dbReference type="SUPFAM" id="SSF53383">
    <property type="entry name" value="PLP-dependent transferases"/>
    <property type="match status" value="1"/>
</dbReference>
<dbReference type="CDD" id="cd00614">
    <property type="entry name" value="CGS_like"/>
    <property type="match status" value="1"/>
</dbReference>
<dbReference type="PANTHER" id="PTHR11808:SF15">
    <property type="entry name" value="CYSTATHIONINE GAMMA-LYASE"/>
    <property type="match status" value="1"/>
</dbReference>
<evidence type="ECO:0000256" key="3">
    <source>
        <dbReference type="ARBA" id="ARBA00022898"/>
    </source>
</evidence>
<dbReference type="GO" id="GO:0019346">
    <property type="term" value="P:transsulfuration"/>
    <property type="evidence" value="ECO:0007669"/>
    <property type="project" value="InterPro"/>
</dbReference>
<dbReference type="GO" id="GO:0005737">
    <property type="term" value="C:cytoplasm"/>
    <property type="evidence" value="ECO:0007669"/>
    <property type="project" value="TreeGrafter"/>
</dbReference>
<dbReference type="GO" id="GO:0004123">
    <property type="term" value="F:cystathionine gamma-lyase activity"/>
    <property type="evidence" value="ECO:0007669"/>
    <property type="project" value="TreeGrafter"/>
</dbReference>
<comment type="cofactor">
    <cofactor evidence="1 5">
        <name>pyridoxal 5'-phosphate</name>
        <dbReference type="ChEBI" id="CHEBI:597326"/>
    </cofactor>
</comment>
<dbReference type="FunFam" id="3.40.640.10:FF:000009">
    <property type="entry name" value="Cystathionine gamma-synthase homolog"/>
    <property type="match status" value="1"/>
</dbReference>
<feature type="modified residue" description="N6-(pyridoxal phosphate)lysine" evidence="4">
    <location>
        <position position="195"/>
    </location>
</feature>
<dbReference type="RefSeq" id="WP_122014965.1">
    <property type="nucleotide sequence ID" value="NZ_CP033169.1"/>
</dbReference>
<accession>A0A3G2R6D6</accession>
<dbReference type="KEGG" id="bacg:D2962_10705"/>
<dbReference type="Proteomes" id="UP000280960">
    <property type="component" value="Chromosome"/>
</dbReference>
<sequence>MREDTKVLHTGFEVDERTGAVSYPIYQVSTYRQKGPGEHSGYEYSRTGNPTREALENVIASLEEGRTGFAFASGMAAITAVFMLFTRGDNIIVSDDVYGGTYRVLSKVFENLGIEATYVNTSDLHQVERAIKNNTRAIYVETPTNPLLKITDINEVSRVAKKFNLKVIVDNTFMTPYWQKPLALGADIVIHSATKYLGGHSDVVAGLVVVKEKELAEKLHFIQNSTGGILGPFDSWLLMRGIKTLGVRMERHEQNARELSSWLVTLPDVKKVYYPGLSGHPGHEIQKKQAGGFGGMISFELQTPELADKLLRNVKLITLAESLGAVESFISLPAKMTHASIPEGERKARGISDSLVRLSVGIENVEDLKEDILSALGL</sequence>
<dbReference type="PIRSF" id="PIRSF001434">
    <property type="entry name" value="CGS"/>
    <property type="match status" value="1"/>
</dbReference>
<dbReference type="EMBL" id="CP033169">
    <property type="protein sequence ID" value="AYO31012.1"/>
    <property type="molecule type" value="Genomic_DNA"/>
</dbReference>
<evidence type="ECO:0000313" key="7">
    <source>
        <dbReference type="Proteomes" id="UP000280960"/>
    </source>
</evidence>
<comment type="similarity">
    <text evidence="2 5">Belongs to the trans-sulfuration enzymes family.</text>
</comment>
<dbReference type="InterPro" id="IPR015422">
    <property type="entry name" value="PyrdxlP-dep_Trfase_small"/>
</dbReference>
<keyword evidence="3 4" id="KW-0663">Pyridoxal phosphate</keyword>
<dbReference type="PANTHER" id="PTHR11808">
    <property type="entry name" value="TRANS-SULFURATION ENZYME FAMILY MEMBER"/>
    <property type="match status" value="1"/>
</dbReference>
<dbReference type="Pfam" id="PF01053">
    <property type="entry name" value="Cys_Met_Meta_PP"/>
    <property type="match status" value="1"/>
</dbReference>
<reference evidence="6 7" key="1">
    <citation type="submission" date="2018-10" db="EMBL/GenBank/DDBJ databases">
        <authorList>
            <person name="Zhang X."/>
        </authorList>
    </citation>
    <scope>NUCLEOTIDE SEQUENCE [LARGE SCALE GENOMIC DNA]</scope>
    <source>
        <strain evidence="6 7">SK-G1</strain>
    </source>
</reference>
<dbReference type="AlphaFoldDB" id="A0A3G2R6D6"/>
<dbReference type="PROSITE" id="PS00868">
    <property type="entry name" value="CYS_MET_METAB_PP"/>
    <property type="match status" value="1"/>
</dbReference>
<dbReference type="InterPro" id="IPR054542">
    <property type="entry name" value="Cys_met_metab_PP"/>
</dbReference>
<dbReference type="GO" id="GO:0009086">
    <property type="term" value="P:methionine biosynthetic process"/>
    <property type="evidence" value="ECO:0007669"/>
    <property type="project" value="UniProtKB-ARBA"/>
</dbReference>
<keyword evidence="6" id="KW-0456">Lyase</keyword>
<dbReference type="GO" id="GO:0030170">
    <property type="term" value="F:pyridoxal phosphate binding"/>
    <property type="evidence" value="ECO:0007669"/>
    <property type="project" value="InterPro"/>
</dbReference>
<dbReference type="GO" id="GO:0019343">
    <property type="term" value="P:cysteine biosynthetic process via cystathionine"/>
    <property type="evidence" value="ECO:0007669"/>
    <property type="project" value="TreeGrafter"/>
</dbReference>
<dbReference type="InterPro" id="IPR015424">
    <property type="entry name" value="PyrdxlP-dep_Trfase"/>
</dbReference>
<evidence type="ECO:0000256" key="2">
    <source>
        <dbReference type="ARBA" id="ARBA00009077"/>
    </source>
</evidence>
<dbReference type="InterPro" id="IPR015421">
    <property type="entry name" value="PyrdxlP-dep_Trfase_major"/>
</dbReference>
<keyword evidence="7" id="KW-1185">Reference proteome</keyword>
<organism evidence="6 7">
    <name type="scientific">Biomaibacter acetigenes</name>
    <dbReference type="NCBI Taxonomy" id="2316383"/>
    <lineage>
        <taxon>Bacteria</taxon>
        <taxon>Bacillati</taxon>
        <taxon>Bacillota</taxon>
        <taxon>Clostridia</taxon>
        <taxon>Thermosediminibacterales</taxon>
        <taxon>Tepidanaerobacteraceae</taxon>
        <taxon>Biomaibacter</taxon>
    </lineage>
</organism>
<dbReference type="FunFam" id="3.90.1150.10:FF:000033">
    <property type="entry name" value="Cystathionine gamma-synthase"/>
    <property type="match status" value="1"/>
</dbReference>
<gene>
    <name evidence="6" type="ORF">D2962_10705</name>
</gene>
<dbReference type="NCBIfam" id="NF005810">
    <property type="entry name" value="PRK07671.1"/>
    <property type="match status" value="1"/>
</dbReference>
<name>A0A3G2R6D6_9FIRM</name>